<dbReference type="AlphaFoldDB" id="A5BC21"/>
<protein>
    <submittedName>
        <fullName evidence="2">Uncharacterized protein</fullName>
    </submittedName>
</protein>
<dbReference type="EMBL" id="AM454115">
    <property type="protein sequence ID" value="CAN74386.1"/>
    <property type="molecule type" value="Genomic_DNA"/>
</dbReference>
<dbReference type="ExpressionAtlas" id="A5BC21">
    <property type="expression patterns" value="baseline and differential"/>
</dbReference>
<feature type="region of interest" description="Disordered" evidence="1">
    <location>
        <begin position="88"/>
        <end position="114"/>
    </location>
</feature>
<organism evidence="2">
    <name type="scientific">Vitis vinifera</name>
    <name type="common">Grape</name>
    <dbReference type="NCBI Taxonomy" id="29760"/>
    <lineage>
        <taxon>Eukaryota</taxon>
        <taxon>Viridiplantae</taxon>
        <taxon>Streptophyta</taxon>
        <taxon>Embryophyta</taxon>
        <taxon>Tracheophyta</taxon>
        <taxon>Spermatophyta</taxon>
        <taxon>Magnoliopsida</taxon>
        <taxon>eudicotyledons</taxon>
        <taxon>Gunneridae</taxon>
        <taxon>Pentapetalae</taxon>
        <taxon>rosids</taxon>
        <taxon>Vitales</taxon>
        <taxon>Vitaceae</taxon>
        <taxon>Viteae</taxon>
        <taxon>Vitis</taxon>
    </lineage>
</organism>
<evidence type="ECO:0000256" key="1">
    <source>
        <dbReference type="SAM" id="MobiDB-lite"/>
    </source>
</evidence>
<proteinExistence type="predicted"/>
<name>A5BC21_VITVI</name>
<accession>A5BC21</accession>
<sequence>MSQLIRIVVLHVFEGQPPKFDPKEPLKVYCFVLEYGEEGYKLRRPISNVDFDDGQPQGSSQATIIAQAVEEHFISQLRSIALANAHAERQTQSSELQDNQQLDAPLSNDSQPAEANSIPLLQQGQVSSNDLHIDIPTYHMAIDYSDDYVDRKDQSNCRSECTKGSPDFKFEEDRGVLSIISTESGILDFKALLMEDSTGEGKSKLHININMNDHLSSSLFAIKTRMKYGSGAKLSFWSILEVAEKLCGSLLVHHPKSPMQSWALDDGLKACTHFGALQALSPAKSKHIDIKFLVVKERVQSLQVSIEHISTNFMIGDPLTKGLPTKVYHEHVTHMGVVHIDDVPV</sequence>
<reference evidence="2" key="1">
    <citation type="journal article" date="2007" name="PLoS ONE">
        <title>The first genome sequence of an elite grapevine cultivar (Pinot noir Vitis vinifera L.): coping with a highly heterozygous genome.</title>
        <authorList>
            <person name="Velasco R."/>
            <person name="Zharkikh A."/>
            <person name="Troggio M."/>
            <person name="Cartwright D.A."/>
            <person name="Cestaro A."/>
            <person name="Pruss D."/>
            <person name="Pindo M."/>
            <person name="FitzGerald L.M."/>
            <person name="Vezzulli S."/>
            <person name="Reid J."/>
            <person name="Malacarne G."/>
            <person name="Iliev D."/>
            <person name="Coppola G."/>
            <person name="Wardell B."/>
            <person name="Micheletti D."/>
            <person name="Macalma T."/>
            <person name="Facci M."/>
            <person name="Mitchell J.T."/>
            <person name="Perazzolli M."/>
            <person name="Eldredge G."/>
            <person name="Gatto P."/>
            <person name="Oyzerski R."/>
            <person name="Moretto M."/>
            <person name="Gutin N."/>
            <person name="Stefanini M."/>
            <person name="Chen Y."/>
            <person name="Segala C."/>
            <person name="Davenport C."/>
            <person name="Dematte L."/>
            <person name="Mraz A."/>
            <person name="Battilana J."/>
            <person name="Stormo K."/>
            <person name="Costa F."/>
            <person name="Tao Q."/>
            <person name="Si-Ammour A."/>
            <person name="Harkins T."/>
            <person name="Lackey A."/>
            <person name="Perbost C."/>
            <person name="Taillon B."/>
            <person name="Stella A."/>
            <person name="Solovyev V."/>
            <person name="Fawcett J.A."/>
            <person name="Sterck L."/>
            <person name="Vandepoele K."/>
            <person name="Grando S.M."/>
            <person name="Toppo S."/>
            <person name="Moser C."/>
            <person name="Lanchbury J."/>
            <person name="Bogden R."/>
            <person name="Skolnick M."/>
            <person name="Sgaramella V."/>
            <person name="Bhatnagar S.K."/>
            <person name="Fontana P."/>
            <person name="Gutin A."/>
            <person name="Van de Peer Y."/>
            <person name="Salamini F."/>
            <person name="Viola R."/>
        </authorList>
    </citation>
    <scope>NUCLEOTIDE SEQUENCE</scope>
</reference>
<feature type="compositionally biased region" description="Polar residues" evidence="1">
    <location>
        <begin position="90"/>
        <end position="114"/>
    </location>
</feature>
<gene>
    <name evidence="2" type="ORF">VITISV_041874</name>
</gene>
<evidence type="ECO:0000313" key="2">
    <source>
        <dbReference type="EMBL" id="CAN74386.1"/>
    </source>
</evidence>